<dbReference type="Gene3D" id="2.60.40.1180">
    <property type="entry name" value="Golgi alpha-mannosidase II"/>
    <property type="match status" value="1"/>
</dbReference>
<proteinExistence type="predicted"/>
<name>G0UJ03_TRYCI</name>
<dbReference type="PANTHER" id="PTHR47047:SF6">
    <property type="entry name" value="PROTEIN, PUTATIVE CALPAIN-LIKE CYSTEINE PEPTIDASE, CLAN CA, FAMILY C2-RELATED"/>
    <property type="match status" value="1"/>
</dbReference>
<protein>
    <submittedName>
        <fullName evidence="2">Putative calpain-like protein</fullName>
    </submittedName>
</protein>
<dbReference type="AlphaFoldDB" id="G0UJ03"/>
<feature type="domain" description="DUF1935" evidence="1">
    <location>
        <begin position="16"/>
        <end position="110"/>
    </location>
</feature>
<dbReference type="InterPro" id="IPR015232">
    <property type="entry name" value="DUF1935"/>
</dbReference>
<organism evidence="2">
    <name type="scientific">Trypanosoma congolense (strain IL3000)</name>
    <dbReference type="NCBI Taxonomy" id="1068625"/>
    <lineage>
        <taxon>Eukaryota</taxon>
        <taxon>Discoba</taxon>
        <taxon>Euglenozoa</taxon>
        <taxon>Kinetoplastea</taxon>
        <taxon>Metakinetoplastina</taxon>
        <taxon>Trypanosomatida</taxon>
        <taxon>Trypanosomatidae</taxon>
        <taxon>Trypanosoma</taxon>
        <taxon>Nannomonas</taxon>
    </lineage>
</organism>
<evidence type="ECO:0000259" key="1">
    <source>
        <dbReference type="Pfam" id="PF09149"/>
    </source>
</evidence>
<dbReference type="PANTHER" id="PTHR47047">
    <property type="entry name" value="PUTATIVE-RELATED-RELATED"/>
    <property type="match status" value="1"/>
</dbReference>
<dbReference type="InterPro" id="IPR036310">
    <property type="entry name" value="Smp-1-like_sf"/>
</dbReference>
<evidence type="ECO:0000313" key="2">
    <source>
        <dbReference type="EMBL" id="CCC89353.1"/>
    </source>
</evidence>
<dbReference type="Pfam" id="PF09149">
    <property type="entry name" value="DUF1935"/>
    <property type="match status" value="1"/>
</dbReference>
<dbReference type="VEuPathDB" id="TriTrypDB:TcIL3000_1_1210"/>
<dbReference type="InterPro" id="IPR013780">
    <property type="entry name" value="Glyco_hydro_b"/>
</dbReference>
<dbReference type="SUPFAM" id="SSF101601">
    <property type="entry name" value="Smp-1-like"/>
    <property type="match status" value="1"/>
</dbReference>
<accession>G0UJ03</accession>
<dbReference type="EMBL" id="HE575314">
    <property type="protein sequence ID" value="CCC89353.1"/>
    <property type="molecule type" value="Genomic_DNA"/>
</dbReference>
<sequence>MGLFQSKDNNGKMRATPTMTSTVQAPLFNGLLYRLVDECDNTLGFFNNSTDYEFRVTYLFNVQCYIEPLDKTSATEQDDGILCEVCVYPGETQRFVRGEIAGYESKIDAVLLSDEYFSLHEDRKPDKYYGHVGPFKGSLF</sequence>
<gene>
    <name evidence="2" type="ORF">TCIL3000_1_1210</name>
</gene>
<reference evidence="2" key="1">
    <citation type="journal article" date="2012" name="Proc. Natl. Acad. Sci. U.S.A.">
        <title>Antigenic diversity is generated by distinct evolutionary mechanisms in African trypanosome species.</title>
        <authorList>
            <person name="Jackson A.P."/>
            <person name="Berry A."/>
            <person name="Aslett M."/>
            <person name="Allison H.C."/>
            <person name="Burton P."/>
            <person name="Vavrova-Anderson J."/>
            <person name="Brown R."/>
            <person name="Browne H."/>
            <person name="Corton N."/>
            <person name="Hauser H."/>
            <person name="Gamble J."/>
            <person name="Gilderthorp R."/>
            <person name="Marcello L."/>
            <person name="McQuillan J."/>
            <person name="Otto T.D."/>
            <person name="Quail M.A."/>
            <person name="Sanders M.J."/>
            <person name="van Tonder A."/>
            <person name="Ginger M.L."/>
            <person name="Field M.C."/>
            <person name="Barry J.D."/>
            <person name="Hertz-Fowler C."/>
            <person name="Berriman M."/>
        </authorList>
    </citation>
    <scope>NUCLEOTIDE SEQUENCE</scope>
    <source>
        <strain evidence="2">IL3000</strain>
    </source>
</reference>